<feature type="domain" description="Knr4/Smi1-like" evidence="1">
    <location>
        <begin position="26"/>
        <end position="162"/>
    </location>
</feature>
<dbReference type="Gene3D" id="3.40.1580.10">
    <property type="entry name" value="SMI1/KNR4-like"/>
    <property type="match status" value="1"/>
</dbReference>
<proteinExistence type="predicted"/>
<dbReference type="PANTHER" id="PTHR47432:SF1">
    <property type="entry name" value="CELL WALL ASSEMBLY REGULATOR SMI1"/>
    <property type="match status" value="1"/>
</dbReference>
<dbReference type="RefSeq" id="WP_243516166.1">
    <property type="nucleotide sequence ID" value="NZ_CP094534.1"/>
</dbReference>
<gene>
    <name evidence="2" type="ORF">MTP16_04080</name>
</gene>
<reference evidence="2 3" key="1">
    <citation type="submission" date="2022-03" db="EMBL/GenBank/DDBJ databases">
        <title>Hymenobactersp. isolated from the air.</title>
        <authorList>
            <person name="Won M."/>
            <person name="Kwon S.-W."/>
        </authorList>
    </citation>
    <scope>NUCLEOTIDE SEQUENCE [LARGE SCALE GENOMIC DNA]</scope>
    <source>
        <strain evidence="2 3">KACC 22596</strain>
    </source>
</reference>
<evidence type="ECO:0000313" key="3">
    <source>
        <dbReference type="Proteomes" id="UP000831390"/>
    </source>
</evidence>
<organism evidence="2 3">
    <name type="scientific">Hymenobacter monticola</name>
    <dbReference type="NCBI Taxonomy" id="1705399"/>
    <lineage>
        <taxon>Bacteria</taxon>
        <taxon>Pseudomonadati</taxon>
        <taxon>Bacteroidota</taxon>
        <taxon>Cytophagia</taxon>
        <taxon>Cytophagales</taxon>
        <taxon>Hymenobacteraceae</taxon>
        <taxon>Hymenobacter</taxon>
    </lineage>
</organism>
<name>A0ABY4B6P3_9BACT</name>
<dbReference type="SMART" id="SM00860">
    <property type="entry name" value="SMI1_KNR4"/>
    <property type="match status" value="1"/>
</dbReference>
<dbReference type="InterPro" id="IPR018958">
    <property type="entry name" value="Knr4/Smi1-like_dom"/>
</dbReference>
<dbReference type="Proteomes" id="UP000831390">
    <property type="component" value="Chromosome"/>
</dbReference>
<dbReference type="PANTHER" id="PTHR47432">
    <property type="entry name" value="CELL WALL ASSEMBLY REGULATOR SMI1"/>
    <property type="match status" value="1"/>
</dbReference>
<accession>A0ABY4B6P3</accession>
<evidence type="ECO:0000259" key="1">
    <source>
        <dbReference type="SMART" id="SM00860"/>
    </source>
</evidence>
<sequence>MQETWVRFENWLQTNAPQLLSNLNPGASETALDKLARTLNVSLPDDFLAFYRIHDGQHSQDGGLLNGEELLSTQRMLDEWTVWNDLLTSGDFSDAESSPANGVRADWWNSRWLPLTYDGAGNHCCLDLAPAEGGQYGQIIRMWHDDAERPLIAHSFAEWMTDYVQGLEAGEYAFSEDYDGIVSIDDL</sequence>
<dbReference type="EMBL" id="CP094534">
    <property type="protein sequence ID" value="UOE34836.1"/>
    <property type="molecule type" value="Genomic_DNA"/>
</dbReference>
<dbReference type="SUPFAM" id="SSF160631">
    <property type="entry name" value="SMI1/KNR4-like"/>
    <property type="match status" value="1"/>
</dbReference>
<dbReference type="InterPro" id="IPR037883">
    <property type="entry name" value="Knr4/Smi1-like_sf"/>
</dbReference>
<dbReference type="InterPro" id="IPR051873">
    <property type="entry name" value="KNR4/SMI1_regulator"/>
</dbReference>
<dbReference type="Pfam" id="PF09346">
    <property type="entry name" value="SMI1_KNR4"/>
    <property type="match status" value="1"/>
</dbReference>
<evidence type="ECO:0000313" key="2">
    <source>
        <dbReference type="EMBL" id="UOE34836.1"/>
    </source>
</evidence>
<protein>
    <submittedName>
        <fullName evidence="2">SMI1/KNR4 family protein</fullName>
    </submittedName>
</protein>
<keyword evidence="3" id="KW-1185">Reference proteome</keyword>